<name>A0A2Y9BIZ0_9FIRM</name>
<dbReference type="EMBL" id="QGDL01000013">
    <property type="protein sequence ID" value="PWJ23574.1"/>
    <property type="molecule type" value="Genomic_DNA"/>
</dbReference>
<dbReference type="PROSITE" id="PS00108">
    <property type="entry name" value="PROTEIN_KINASE_ST"/>
    <property type="match status" value="1"/>
</dbReference>
<keyword evidence="1" id="KW-0808">Transferase</keyword>
<proteinExistence type="predicted"/>
<dbReference type="PANTHER" id="PTHR43289:SF34">
    <property type="entry name" value="SERINE_THREONINE-PROTEIN KINASE YBDM-RELATED"/>
    <property type="match status" value="1"/>
</dbReference>
<dbReference type="GO" id="GO:0004674">
    <property type="term" value="F:protein serine/threonine kinase activity"/>
    <property type="evidence" value="ECO:0007669"/>
    <property type="project" value="TreeGrafter"/>
</dbReference>
<evidence type="ECO:0000256" key="2">
    <source>
        <dbReference type="ARBA" id="ARBA00022741"/>
    </source>
</evidence>
<dbReference type="AlphaFoldDB" id="A0A2Y9BIZ0"/>
<dbReference type="Pfam" id="PF00069">
    <property type="entry name" value="Pkinase"/>
    <property type="match status" value="1"/>
</dbReference>
<feature type="region of interest" description="Disordered" evidence="6">
    <location>
        <begin position="566"/>
        <end position="585"/>
    </location>
</feature>
<protein>
    <submittedName>
        <fullName evidence="8">Serine/threonine-protein kinase</fullName>
    </submittedName>
</protein>
<keyword evidence="3 8" id="KW-0418">Kinase</keyword>
<gene>
    <name evidence="8" type="ORF">A8806_1137</name>
</gene>
<comment type="caution">
    <text evidence="8">The sequence shown here is derived from an EMBL/GenBank/DDBJ whole genome shotgun (WGS) entry which is preliminary data.</text>
</comment>
<reference evidence="8 9" key="1">
    <citation type="submission" date="2018-05" db="EMBL/GenBank/DDBJ databases">
        <title>The Hungate 1000. A catalogue of reference genomes from the rumen microbiome.</title>
        <authorList>
            <person name="Kelly W."/>
        </authorList>
    </citation>
    <scope>NUCLEOTIDE SEQUENCE [LARGE SCALE GENOMIC DNA]</scope>
    <source>
        <strain evidence="8 9">NLAE-zl-C242</strain>
    </source>
</reference>
<dbReference type="CDD" id="cd14014">
    <property type="entry name" value="STKc_PknB_like"/>
    <property type="match status" value="1"/>
</dbReference>
<dbReference type="Proteomes" id="UP000245845">
    <property type="component" value="Unassembled WGS sequence"/>
</dbReference>
<keyword evidence="9" id="KW-1185">Reference proteome</keyword>
<dbReference type="Gene3D" id="3.30.200.20">
    <property type="entry name" value="Phosphorylase Kinase, domain 1"/>
    <property type="match status" value="1"/>
</dbReference>
<dbReference type="PANTHER" id="PTHR43289">
    <property type="entry name" value="MITOGEN-ACTIVATED PROTEIN KINASE KINASE KINASE 20-RELATED"/>
    <property type="match status" value="1"/>
</dbReference>
<sequence length="585" mass="65623">MLEIGSIVDGKYKILNKIGQGGMSIVYLAMNERANKPWAIKEIRKDGVSNYEVVKQNLIAETDILKRLNHPNLPSIIDVIDCEDTFLIVMDYIEGKPLSEALNREGAQPQEKVIEWAKQICDVLGYLHSRVPPIIYRDMKPSNVMLKPDGNIMIIDFGTAREYKSASLADTTCLGTQGYAAPEQFGGQGQTDARTDIYCLGATLYHLITGHNPCMPPYEMYPIRQWNPNLSSGLEEIILKCTQKNPNDRYQSCAELMYALEHYGELDHEYKVKQNRKWRTFLATSILTVVSLAVCVGFKVAETSTTKSSYTQYLKNAVSAGTIEERIENYKSAIYLNPGEAQGYIDLLNKAFLDDDNFTQDEAAKMTEILGYKGSGNRTCESYLEADKEAYDDFAFQMGLAYYYYYEGSGNQQMSQAWFDIASASDTLDSNKVERAKRLGRIAGYYANLHSSNKAGDSTTTYKDYWKDLTELVSGNLVEMDNVKTALVMYNEVVYQIGQNPLSFKAAGVTSEELTAQLDKTQSRLETDIIVLNESDRTDIENLKEKILGNIDWARTQVNIAYTDRGTDINSKTGGTKDAGTGEND</sequence>
<feature type="domain" description="Protein kinase" evidence="7">
    <location>
        <begin position="12"/>
        <end position="271"/>
    </location>
</feature>
<dbReference type="SMART" id="SM00220">
    <property type="entry name" value="S_TKc"/>
    <property type="match status" value="1"/>
</dbReference>
<keyword evidence="2 5" id="KW-0547">Nucleotide-binding</keyword>
<organism evidence="8 9">
    <name type="scientific">Faecalicatena orotica</name>
    <dbReference type="NCBI Taxonomy" id="1544"/>
    <lineage>
        <taxon>Bacteria</taxon>
        <taxon>Bacillati</taxon>
        <taxon>Bacillota</taxon>
        <taxon>Clostridia</taxon>
        <taxon>Lachnospirales</taxon>
        <taxon>Lachnospiraceae</taxon>
        <taxon>Faecalicatena</taxon>
    </lineage>
</organism>
<feature type="binding site" evidence="5">
    <location>
        <position position="41"/>
    </location>
    <ligand>
        <name>ATP</name>
        <dbReference type="ChEBI" id="CHEBI:30616"/>
    </ligand>
</feature>
<dbReference type="InterPro" id="IPR017441">
    <property type="entry name" value="Protein_kinase_ATP_BS"/>
</dbReference>
<dbReference type="PROSITE" id="PS50011">
    <property type="entry name" value="PROTEIN_KINASE_DOM"/>
    <property type="match status" value="1"/>
</dbReference>
<dbReference type="InterPro" id="IPR011009">
    <property type="entry name" value="Kinase-like_dom_sf"/>
</dbReference>
<evidence type="ECO:0000313" key="8">
    <source>
        <dbReference type="EMBL" id="PWJ23574.1"/>
    </source>
</evidence>
<dbReference type="OrthoDB" id="9788659at2"/>
<evidence type="ECO:0000256" key="5">
    <source>
        <dbReference type="PROSITE-ProRule" id="PRU10141"/>
    </source>
</evidence>
<dbReference type="SUPFAM" id="SSF56112">
    <property type="entry name" value="Protein kinase-like (PK-like)"/>
    <property type="match status" value="1"/>
</dbReference>
<dbReference type="Gene3D" id="1.10.510.10">
    <property type="entry name" value="Transferase(Phosphotransferase) domain 1"/>
    <property type="match status" value="1"/>
</dbReference>
<evidence type="ECO:0000313" key="9">
    <source>
        <dbReference type="Proteomes" id="UP000245845"/>
    </source>
</evidence>
<dbReference type="RefSeq" id="WP_109732763.1">
    <property type="nucleotide sequence ID" value="NZ_BAAACK010000005.1"/>
</dbReference>
<evidence type="ECO:0000256" key="6">
    <source>
        <dbReference type="SAM" id="MobiDB-lite"/>
    </source>
</evidence>
<evidence type="ECO:0000259" key="7">
    <source>
        <dbReference type="PROSITE" id="PS50011"/>
    </source>
</evidence>
<dbReference type="InterPro" id="IPR008271">
    <property type="entry name" value="Ser/Thr_kinase_AS"/>
</dbReference>
<evidence type="ECO:0000256" key="3">
    <source>
        <dbReference type="ARBA" id="ARBA00022777"/>
    </source>
</evidence>
<dbReference type="PROSITE" id="PS00107">
    <property type="entry name" value="PROTEIN_KINASE_ATP"/>
    <property type="match status" value="1"/>
</dbReference>
<dbReference type="InterPro" id="IPR000719">
    <property type="entry name" value="Prot_kinase_dom"/>
</dbReference>
<evidence type="ECO:0000256" key="1">
    <source>
        <dbReference type="ARBA" id="ARBA00022679"/>
    </source>
</evidence>
<evidence type="ECO:0000256" key="4">
    <source>
        <dbReference type="ARBA" id="ARBA00022840"/>
    </source>
</evidence>
<dbReference type="GO" id="GO:0005524">
    <property type="term" value="F:ATP binding"/>
    <property type="evidence" value="ECO:0007669"/>
    <property type="project" value="UniProtKB-UniRule"/>
</dbReference>
<keyword evidence="4 5" id="KW-0067">ATP-binding</keyword>
<accession>A0A2Y9BIZ0</accession>